<evidence type="ECO:0000256" key="1">
    <source>
        <dbReference type="SAM" id="SignalP"/>
    </source>
</evidence>
<feature type="signal peptide" evidence="1">
    <location>
        <begin position="1"/>
        <end position="30"/>
    </location>
</feature>
<evidence type="ECO:0000313" key="2">
    <source>
        <dbReference type="EMBL" id="NDY92726.1"/>
    </source>
</evidence>
<sequence length="346" mass="38981">MKKTAASAWTRAAFRGWALWAGMTAGAALAAVPAPEAQARAEQHAKRIATELASVCPIKPAGDQAAFDACREGMFRTPVLRSLLPDFVLWGRQKDPARTLKDTNLTQFAPDVITGMYLPLFMFSGEQRVVWHEKEKLFQLRLRTAFRNRLAPGQFPYPFWHEEDKWSTYENAAEIIFWWSPQRDKVTVAQFTAKTELAPLQPHDKVAHAFDGQWMWTDAQGQAQPKATLFDGVLHRQNPYAPQVDAAYRKLALRLRDGQCNECHVPNNPDSSKRLVLLQTPAHAAGEIGRLLKSVREDRMPRDEFGIAQPLDAKTKAALLEDGEAFEKVLQLARQWEGSRPQAAAR</sequence>
<keyword evidence="3" id="KW-1185">Reference proteome</keyword>
<dbReference type="Proteomes" id="UP000484255">
    <property type="component" value="Unassembled WGS sequence"/>
</dbReference>
<dbReference type="EMBL" id="JAAGOH010000021">
    <property type="protein sequence ID" value="NDY92726.1"/>
    <property type="molecule type" value="Genomic_DNA"/>
</dbReference>
<keyword evidence="1" id="KW-0732">Signal</keyword>
<gene>
    <name evidence="2" type="ORF">G3A44_16160</name>
</gene>
<proteinExistence type="predicted"/>
<feature type="chain" id="PRO_5029013671" description="Cytochrome c domain-containing protein" evidence="1">
    <location>
        <begin position="31"/>
        <end position="346"/>
    </location>
</feature>
<dbReference type="AlphaFoldDB" id="A0A7C9TNQ7"/>
<name>A0A7C9TNQ7_9BURK</name>
<organism evidence="2 3">
    <name type="scientific">Ideonella livida</name>
    <dbReference type="NCBI Taxonomy" id="2707176"/>
    <lineage>
        <taxon>Bacteria</taxon>
        <taxon>Pseudomonadati</taxon>
        <taxon>Pseudomonadota</taxon>
        <taxon>Betaproteobacteria</taxon>
        <taxon>Burkholderiales</taxon>
        <taxon>Sphaerotilaceae</taxon>
        <taxon>Ideonella</taxon>
    </lineage>
</organism>
<accession>A0A7C9TNQ7</accession>
<evidence type="ECO:0000313" key="3">
    <source>
        <dbReference type="Proteomes" id="UP000484255"/>
    </source>
</evidence>
<dbReference type="RefSeq" id="WP_163458778.1">
    <property type="nucleotide sequence ID" value="NZ_JAAGOH010000021.1"/>
</dbReference>
<evidence type="ECO:0008006" key="4">
    <source>
        <dbReference type="Google" id="ProtNLM"/>
    </source>
</evidence>
<protein>
    <recommendedName>
        <fullName evidence="4">Cytochrome c domain-containing protein</fullName>
    </recommendedName>
</protein>
<comment type="caution">
    <text evidence="2">The sequence shown here is derived from an EMBL/GenBank/DDBJ whole genome shotgun (WGS) entry which is preliminary data.</text>
</comment>
<reference evidence="2 3" key="1">
    <citation type="submission" date="2020-02" db="EMBL/GenBank/DDBJ databases">
        <title>Ideonella bacterium strain TBM-1.</title>
        <authorList>
            <person name="Chen W.-M."/>
        </authorList>
    </citation>
    <scope>NUCLEOTIDE SEQUENCE [LARGE SCALE GENOMIC DNA]</scope>
    <source>
        <strain evidence="2 3">TBM-1</strain>
    </source>
</reference>